<dbReference type="AlphaFoldDB" id="A0A8H7ZZE4"/>
<keyword evidence="6" id="KW-0547">Nucleotide-binding</keyword>
<evidence type="ECO:0000256" key="2">
    <source>
        <dbReference type="ARBA" id="ARBA00004294"/>
    </source>
</evidence>
<keyword evidence="9 14" id="KW-1133">Transmembrane helix</keyword>
<dbReference type="GO" id="GO:0005524">
    <property type="term" value="F:ATP binding"/>
    <property type="evidence" value="ECO:0007669"/>
    <property type="project" value="UniProtKB-KW"/>
</dbReference>
<dbReference type="InterPro" id="IPR045886">
    <property type="entry name" value="ThiF/MoeB/HesA"/>
</dbReference>
<organism evidence="16 17">
    <name type="scientific">Olpidium bornovanus</name>
    <dbReference type="NCBI Taxonomy" id="278681"/>
    <lineage>
        <taxon>Eukaryota</taxon>
        <taxon>Fungi</taxon>
        <taxon>Fungi incertae sedis</taxon>
        <taxon>Olpidiomycota</taxon>
        <taxon>Olpidiomycotina</taxon>
        <taxon>Olpidiomycetes</taxon>
        <taxon>Olpidiales</taxon>
        <taxon>Olpidiaceae</taxon>
        <taxon>Olpidium</taxon>
    </lineage>
</organism>
<feature type="non-terminal residue" evidence="16">
    <location>
        <position position="458"/>
    </location>
</feature>
<evidence type="ECO:0000256" key="7">
    <source>
        <dbReference type="ARBA" id="ARBA00022787"/>
    </source>
</evidence>
<evidence type="ECO:0000256" key="10">
    <source>
        <dbReference type="ARBA" id="ARBA00023128"/>
    </source>
</evidence>
<dbReference type="InterPro" id="IPR035985">
    <property type="entry name" value="Ubiquitin-activating_enz"/>
</dbReference>
<evidence type="ECO:0000256" key="14">
    <source>
        <dbReference type="SAM" id="Phobius"/>
    </source>
</evidence>
<accession>A0A8H7ZZE4</accession>
<sequence length="458" mass="50046">MFVMTPFGAVSFGRIADHVERALSHPRATYVLTAAAASAVTFAAIMGTQAMRRRRRARRLKREVLSAAAVNLPRTLSATFTTNNLQGAAGPTGERSSSPSSSPTAGSAPVLPAEEEDLAREQLSRNISFLGEEGVRRIRDSFVVVVGCGGVGSWAALMLLRSGVERLRFIDFDQVTLSSLNRHAVATRADVGMPKVIALKRHLKEIVPHAVIDARVDVFRLNAAETLLDDGMLNSIDFPPAASGNPSYVLDCIDNIKTKLELLKYCHDRKLPVISSMGAGAKADPSRVQISDISETMEDPLARTTRRSLRKVGVESGIAVVYSTEKPGKVGLVDLDDSQLDQPQDFAALPSFRVRILPVLGTLPAIFGMSMASYVILKLAQFPVEPLPIKLRDALYARLLRDARVREELTFKEKDIPWAERPIGFDRKDGHHPMGPSGDVKRQELCSPDEDRGKPARH</sequence>
<dbReference type="Gene3D" id="3.40.50.720">
    <property type="entry name" value="NAD(P)-binding Rossmann-like Domain"/>
    <property type="match status" value="1"/>
</dbReference>
<keyword evidence="7" id="KW-1000">Mitochondrion outer membrane</keyword>
<evidence type="ECO:0000256" key="9">
    <source>
        <dbReference type="ARBA" id="ARBA00022989"/>
    </source>
</evidence>
<gene>
    <name evidence="16" type="ORF">BJ554DRAFT_5568</name>
</gene>
<evidence type="ECO:0000256" key="1">
    <source>
        <dbReference type="ARBA" id="ARBA00004225"/>
    </source>
</evidence>
<feature type="region of interest" description="Disordered" evidence="13">
    <location>
        <begin position="81"/>
        <end position="111"/>
    </location>
</feature>
<keyword evidence="10" id="KW-0496">Mitochondrion</keyword>
<comment type="similarity">
    <text evidence="3">Belongs to the HesA/MoeB/ThiF family.</text>
</comment>
<evidence type="ECO:0000256" key="11">
    <source>
        <dbReference type="ARBA" id="ARBA00023136"/>
    </source>
</evidence>
<dbReference type="InterPro" id="IPR000594">
    <property type="entry name" value="ThiF_NAD_FAD-bd"/>
</dbReference>
<keyword evidence="8" id="KW-0067">ATP-binding</keyword>
<comment type="function">
    <text evidence="12">Catalyzes the ATP-dependent dehydration of threonylcarbamoyladenosine at position 37 (t(6)A37) to form cyclic t(6)A37 (ct(6)A37) in tRNAs that read codons beginning with adenine.</text>
</comment>
<keyword evidence="5 14" id="KW-0812">Transmembrane</keyword>
<dbReference type="PANTHER" id="PTHR43267:SF2">
    <property type="entry name" value="TRNA THREONYLCARBAMOYLADENOSINE DEHYDRATASE 1-RELATED"/>
    <property type="match status" value="1"/>
</dbReference>
<evidence type="ECO:0000256" key="5">
    <source>
        <dbReference type="ARBA" id="ARBA00022692"/>
    </source>
</evidence>
<keyword evidence="17" id="KW-1185">Reference proteome</keyword>
<evidence type="ECO:0000256" key="3">
    <source>
        <dbReference type="ARBA" id="ARBA00009919"/>
    </source>
</evidence>
<evidence type="ECO:0000256" key="12">
    <source>
        <dbReference type="ARBA" id="ARBA00060084"/>
    </source>
</evidence>
<dbReference type="Pfam" id="PF00899">
    <property type="entry name" value="ThiF"/>
    <property type="match status" value="1"/>
</dbReference>
<dbReference type="OrthoDB" id="10265862at2759"/>
<dbReference type="PANTHER" id="PTHR43267">
    <property type="entry name" value="TRNA THREONYLCARBAMOYLADENOSINE DEHYDRATASE"/>
    <property type="match status" value="1"/>
</dbReference>
<feature type="compositionally biased region" description="Basic and acidic residues" evidence="13">
    <location>
        <begin position="422"/>
        <end position="432"/>
    </location>
</feature>
<feature type="compositionally biased region" description="Basic and acidic residues" evidence="13">
    <location>
        <begin position="439"/>
        <end position="458"/>
    </location>
</feature>
<proteinExistence type="inferred from homology"/>
<evidence type="ECO:0000313" key="16">
    <source>
        <dbReference type="EMBL" id="KAG5462136.1"/>
    </source>
</evidence>
<feature type="domain" description="THIF-type NAD/FAD binding fold" evidence="15">
    <location>
        <begin position="124"/>
        <end position="383"/>
    </location>
</feature>
<feature type="transmembrane region" description="Helical" evidence="14">
    <location>
        <begin position="30"/>
        <end position="51"/>
    </location>
</feature>
<evidence type="ECO:0000259" key="15">
    <source>
        <dbReference type="Pfam" id="PF00899"/>
    </source>
</evidence>
<comment type="subcellular location">
    <subcellularLocation>
        <location evidence="1">Mitochondrion membrane</location>
        <topology evidence="1">Multi-pass membrane protein</topology>
    </subcellularLocation>
    <subcellularLocation>
        <location evidence="2">Mitochondrion outer membrane</location>
    </subcellularLocation>
</comment>
<dbReference type="SUPFAM" id="SSF69572">
    <property type="entry name" value="Activating enzymes of the ubiquitin-like proteins"/>
    <property type="match status" value="1"/>
</dbReference>
<protein>
    <submittedName>
        <fullName evidence="16">Ubiquitin-protein ligase molybdopterin-converting factor</fullName>
    </submittedName>
</protein>
<dbReference type="EMBL" id="JAEFCI010002584">
    <property type="protein sequence ID" value="KAG5462136.1"/>
    <property type="molecule type" value="Genomic_DNA"/>
</dbReference>
<evidence type="ECO:0000313" key="17">
    <source>
        <dbReference type="Proteomes" id="UP000673691"/>
    </source>
</evidence>
<feature type="region of interest" description="Disordered" evidence="13">
    <location>
        <begin position="422"/>
        <end position="458"/>
    </location>
</feature>
<dbReference type="Proteomes" id="UP000673691">
    <property type="component" value="Unassembled WGS sequence"/>
</dbReference>
<evidence type="ECO:0000256" key="13">
    <source>
        <dbReference type="SAM" id="MobiDB-lite"/>
    </source>
</evidence>
<name>A0A8H7ZZE4_9FUNG</name>
<keyword evidence="11 14" id="KW-0472">Membrane</keyword>
<dbReference type="GO" id="GO:0005741">
    <property type="term" value="C:mitochondrial outer membrane"/>
    <property type="evidence" value="ECO:0007669"/>
    <property type="project" value="UniProtKB-SubCell"/>
</dbReference>
<comment type="caution">
    <text evidence="16">The sequence shown here is derived from an EMBL/GenBank/DDBJ whole genome shotgun (WGS) entry which is preliminary data.</text>
</comment>
<dbReference type="FunFam" id="3.40.50.720:FF:000125">
    <property type="entry name" value="tRNA threonylcarbamoyladenosine dehydratase 2-like"/>
    <property type="match status" value="1"/>
</dbReference>
<dbReference type="GO" id="GO:0061504">
    <property type="term" value="P:cyclic threonylcarbamoyladenosine biosynthetic process"/>
    <property type="evidence" value="ECO:0007669"/>
    <property type="project" value="TreeGrafter"/>
</dbReference>
<feature type="transmembrane region" description="Helical" evidence="14">
    <location>
        <begin position="142"/>
        <end position="160"/>
    </location>
</feature>
<dbReference type="CDD" id="cd00755">
    <property type="entry name" value="YgdL_like"/>
    <property type="match status" value="1"/>
</dbReference>
<evidence type="ECO:0000256" key="6">
    <source>
        <dbReference type="ARBA" id="ARBA00022741"/>
    </source>
</evidence>
<evidence type="ECO:0000256" key="4">
    <source>
        <dbReference type="ARBA" id="ARBA00022598"/>
    </source>
</evidence>
<reference evidence="16 17" key="1">
    <citation type="journal article" name="Sci. Rep.">
        <title>Genome-scale phylogenetic analyses confirm Olpidium as the closest living zoosporic fungus to the non-flagellated, terrestrial fungi.</title>
        <authorList>
            <person name="Chang Y."/>
            <person name="Rochon D."/>
            <person name="Sekimoto S."/>
            <person name="Wang Y."/>
            <person name="Chovatia M."/>
            <person name="Sandor L."/>
            <person name="Salamov A."/>
            <person name="Grigoriev I.V."/>
            <person name="Stajich J.E."/>
            <person name="Spatafora J.W."/>
        </authorList>
    </citation>
    <scope>NUCLEOTIDE SEQUENCE [LARGE SCALE GENOMIC DNA]</scope>
    <source>
        <strain evidence="16">S191</strain>
    </source>
</reference>
<evidence type="ECO:0000256" key="8">
    <source>
        <dbReference type="ARBA" id="ARBA00022840"/>
    </source>
</evidence>
<dbReference type="GO" id="GO:0061503">
    <property type="term" value="F:tRNA threonylcarbamoyladenosine dehydratase"/>
    <property type="evidence" value="ECO:0007669"/>
    <property type="project" value="TreeGrafter"/>
</dbReference>
<dbReference type="GO" id="GO:0008641">
    <property type="term" value="F:ubiquitin-like modifier activating enzyme activity"/>
    <property type="evidence" value="ECO:0007669"/>
    <property type="project" value="InterPro"/>
</dbReference>
<keyword evidence="4 16" id="KW-0436">Ligase</keyword>